<dbReference type="PANTHER" id="PTHR12709:SF1">
    <property type="entry name" value="DNA-DIRECTED RNA POLYMERASE III SUBUNIT RPC8"/>
    <property type="match status" value="1"/>
</dbReference>
<keyword evidence="4 6" id="KW-0804">Transcription</keyword>
<dbReference type="InterPro" id="IPR005576">
    <property type="entry name" value="Rpb7-like_N"/>
</dbReference>
<keyword evidence="10" id="KW-1185">Reference proteome</keyword>
<dbReference type="PANTHER" id="PTHR12709">
    <property type="entry name" value="DNA-DIRECTED RNA POLYMERASE II, III"/>
    <property type="match status" value="1"/>
</dbReference>
<gene>
    <name evidence="9" type="ORF">BU23DRAFT_242986</name>
</gene>
<dbReference type="CDD" id="cd04330">
    <property type="entry name" value="RNAP_III_Rpc25_N"/>
    <property type="match status" value="1"/>
</dbReference>
<dbReference type="Gene3D" id="3.30.1490.120">
    <property type="entry name" value="RNA polymerase Rpb7-like, N-terminal domain"/>
    <property type="match status" value="1"/>
</dbReference>
<evidence type="ECO:0000256" key="2">
    <source>
        <dbReference type="ARBA" id="ARBA00009307"/>
    </source>
</evidence>
<dbReference type="InterPro" id="IPR045113">
    <property type="entry name" value="Rpb7-like"/>
</dbReference>
<keyword evidence="3 6" id="KW-0240">DNA-directed RNA polymerase</keyword>
<reference evidence="9" key="1">
    <citation type="journal article" date="2020" name="Stud. Mycol.">
        <title>101 Dothideomycetes genomes: a test case for predicting lifestyles and emergence of pathogens.</title>
        <authorList>
            <person name="Haridas S."/>
            <person name="Albert R."/>
            <person name="Binder M."/>
            <person name="Bloem J."/>
            <person name="Labutti K."/>
            <person name="Salamov A."/>
            <person name="Andreopoulos B."/>
            <person name="Baker S."/>
            <person name="Barry K."/>
            <person name="Bills G."/>
            <person name="Bluhm B."/>
            <person name="Cannon C."/>
            <person name="Castanera R."/>
            <person name="Culley D."/>
            <person name="Daum C."/>
            <person name="Ezra D."/>
            <person name="Gonzalez J."/>
            <person name="Henrissat B."/>
            <person name="Kuo A."/>
            <person name="Liang C."/>
            <person name="Lipzen A."/>
            <person name="Lutzoni F."/>
            <person name="Magnuson J."/>
            <person name="Mondo S."/>
            <person name="Nolan M."/>
            <person name="Ohm R."/>
            <person name="Pangilinan J."/>
            <person name="Park H.-J."/>
            <person name="Ramirez L."/>
            <person name="Alfaro M."/>
            <person name="Sun H."/>
            <person name="Tritt A."/>
            <person name="Yoshinaga Y."/>
            <person name="Zwiers L.-H."/>
            <person name="Turgeon B."/>
            <person name="Goodwin S."/>
            <person name="Spatafora J."/>
            <person name="Crous P."/>
            <person name="Grigoriev I."/>
        </authorList>
    </citation>
    <scope>NUCLEOTIDE SEQUENCE</scope>
    <source>
        <strain evidence="9">CBS 107.79</strain>
    </source>
</reference>
<evidence type="ECO:0000313" key="9">
    <source>
        <dbReference type="EMBL" id="KAF1969133.1"/>
    </source>
</evidence>
<organism evidence="9 10">
    <name type="scientific">Bimuria novae-zelandiae CBS 107.79</name>
    <dbReference type="NCBI Taxonomy" id="1447943"/>
    <lineage>
        <taxon>Eukaryota</taxon>
        <taxon>Fungi</taxon>
        <taxon>Dikarya</taxon>
        <taxon>Ascomycota</taxon>
        <taxon>Pezizomycotina</taxon>
        <taxon>Dothideomycetes</taxon>
        <taxon>Pleosporomycetidae</taxon>
        <taxon>Pleosporales</taxon>
        <taxon>Massarineae</taxon>
        <taxon>Didymosphaeriaceae</taxon>
        <taxon>Bimuria</taxon>
    </lineage>
</organism>
<dbReference type="AlphaFoldDB" id="A0A6A5UVE0"/>
<dbReference type="GO" id="GO:0006384">
    <property type="term" value="P:transcription initiation at RNA polymerase III promoter"/>
    <property type="evidence" value="ECO:0007669"/>
    <property type="project" value="TreeGrafter"/>
</dbReference>
<dbReference type="Gene3D" id="2.40.50.140">
    <property type="entry name" value="Nucleic acid-binding proteins"/>
    <property type="match status" value="1"/>
</dbReference>
<evidence type="ECO:0000256" key="4">
    <source>
        <dbReference type="ARBA" id="ARBA00023163"/>
    </source>
</evidence>
<evidence type="ECO:0000256" key="1">
    <source>
        <dbReference type="ARBA" id="ARBA00004123"/>
    </source>
</evidence>
<dbReference type="Pfam" id="PF03876">
    <property type="entry name" value="SHS2_Rpb7-N"/>
    <property type="match status" value="1"/>
</dbReference>
<evidence type="ECO:0000313" key="10">
    <source>
        <dbReference type="Proteomes" id="UP000800036"/>
    </source>
</evidence>
<dbReference type="EMBL" id="ML976712">
    <property type="protein sequence ID" value="KAF1969133.1"/>
    <property type="molecule type" value="Genomic_DNA"/>
</dbReference>
<evidence type="ECO:0000256" key="6">
    <source>
        <dbReference type="RuleBase" id="RU369086"/>
    </source>
</evidence>
<evidence type="ECO:0000256" key="3">
    <source>
        <dbReference type="ARBA" id="ARBA00022478"/>
    </source>
</evidence>
<dbReference type="InterPro" id="IPR003029">
    <property type="entry name" value="S1_domain"/>
</dbReference>
<dbReference type="PROSITE" id="PS50126">
    <property type="entry name" value="S1"/>
    <property type="match status" value="1"/>
</dbReference>
<feature type="compositionally biased region" description="Acidic residues" evidence="7">
    <location>
        <begin position="199"/>
        <end position="209"/>
    </location>
</feature>
<dbReference type="GO" id="GO:0003676">
    <property type="term" value="F:nucleic acid binding"/>
    <property type="evidence" value="ECO:0007669"/>
    <property type="project" value="InterPro"/>
</dbReference>
<dbReference type="SUPFAM" id="SSF88798">
    <property type="entry name" value="N-terminal, heterodimerisation domain of RBP7 (RpoE)"/>
    <property type="match status" value="1"/>
</dbReference>
<dbReference type="GO" id="GO:0005666">
    <property type="term" value="C:RNA polymerase III complex"/>
    <property type="evidence" value="ECO:0007669"/>
    <property type="project" value="TreeGrafter"/>
</dbReference>
<dbReference type="GO" id="GO:0055029">
    <property type="term" value="C:nuclear DNA-directed RNA polymerase complex"/>
    <property type="evidence" value="ECO:0007669"/>
    <property type="project" value="UniProtKB-ARBA"/>
</dbReference>
<feature type="domain" description="S1 motif" evidence="8">
    <location>
        <begin position="82"/>
        <end position="164"/>
    </location>
</feature>
<comment type="subcellular location">
    <subcellularLocation>
        <location evidence="1 6">Nucleus</location>
    </subcellularLocation>
</comment>
<dbReference type="InterPro" id="IPR012340">
    <property type="entry name" value="NA-bd_OB-fold"/>
</dbReference>
<keyword evidence="5 6" id="KW-0539">Nucleus</keyword>
<dbReference type="OrthoDB" id="10256606at2759"/>
<protein>
    <recommendedName>
        <fullName evidence="6">DNA-directed RNA polymerase subunit</fullName>
    </recommendedName>
</protein>
<proteinExistence type="inferred from homology"/>
<feature type="region of interest" description="Disordered" evidence="7">
    <location>
        <begin position="199"/>
        <end position="222"/>
    </location>
</feature>
<evidence type="ECO:0000256" key="7">
    <source>
        <dbReference type="SAM" id="MobiDB-lite"/>
    </source>
</evidence>
<comment type="similarity">
    <text evidence="2">Belongs to the eukaryotic RPB7/RPC8 RNA polymerase subunit family.</text>
</comment>
<dbReference type="Proteomes" id="UP000800036">
    <property type="component" value="Unassembled WGS sequence"/>
</dbReference>
<name>A0A6A5UVE0_9PLEO</name>
<dbReference type="InterPro" id="IPR013238">
    <property type="entry name" value="RNA_pol_III_Rbc25"/>
</dbReference>
<evidence type="ECO:0000259" key="8">
    <source>
        <dbReference type="PROSITE" id="PS50126"/>
    </source>
</evidence>
<sequence>MFILTTIQDLVQITPEDFNKTSARAIKDAINVKYSNKVVHKVGLCICMWDLLKASEGLIGHGTGLVNVNVEFRMVVLRPFCGEILHGRIKSANSEGMVIDLDFTYEVFVPHANLFDPSEYDPQENAWIWRPEPGNEFFFDKGETVLLRIVREEWFDQKPSIVQKDEQGNVVERRGVPWRIIGAMNTSGLGPIMWWEGQEGEEGGEEEVEQQLLENGDVEMEE</sequence>
<dbReference type="SUPFAM" id="SSF50249">
    <property type="entry name" value="Nucleic acid-binding proteins"/>
    <property type="match status" value="1"/>
</dbReference>
<dbReference type="FunFam" id="3.30.1490.120:FF:000001">
    <property type="entry name" value="DNA-directed RNA polymerase II subunit RPB7"/>
    <property type="match status" value="1"/>
</dbReference>
<dbReference type="Pfam" id="PF08292">
    <property type="entry name" value="RNA_pol_Rbc25"/>
    <property type="match status" value="1"/>
</dbReference>
<dbReference type="InterPro" id="IPR036898">
    <property type="entry name" value="RNA_pol_Rpb7-like_N_sf"/>
</dbReference>
<accession>A0A6A5UVE0</accession>
<evidence type="ECO:0000256" key="5">
    <source>
        <dbReference type="ARBA" id="ARBA00023242"/>
    </source>
</evidence>
<comment type="function">
    <text evidence="6">DNA-dependent RNA polymerase which catalyzes the transcription of DNA into RNA using the four ribonucleoside triphosphates as substrates.</text>
</comment>